<comment type="caution">
    <text evidence="5">The sequence shown here is derived from an EMBL/GenBank/DDBJ whole genome shotgun (WGS) entry which is preliminary data.</text>
</comment>
<dbReference type="InterPro" id="IPR018392">
    <property type="entry name" value="LysM"/>
</dbReference>
<dbReference type="CDD" id="cd00118">
    <property type="entry name" value="LysM"/>
    <property type="match status" value="1"/>
</dbReference>
<dbReference type="InterPro" id="IPR052210">
    <property type="entry name" value="LysM1-like"/>
</dbReference>
<dbReference type="GO" id="GO:0008061">
    <property type="term" value="F:chitin binding"/>
    <property type="evidence" value="ECO:0007669"/>
    <property type="project" value="UniProtKB-KW"/>
</dbReference>
<feature type="region of interest" description="Disordered" evidence="3">
    <location>
        <begin position="348"/>
        <end position="385"/>
    </location>
</feature>
<evidence type="ECO:0000313" key="5">
    <source>
        <dbReference type="EMBL" id="KAG0646898.1"/>
    </source>
</evidence>
<feature type="domain" description="LysM" evidence="4">
    <location>
        <begin position="396"/>
        <end position="442"/>
    </location>
</feature>
<feature type="compositionally biased region" description="Low complexity" evidence="3">
    <location>
        <begin position="305"/>
        <end position="326"/>
    </location>
</feature>
<dbReference type="PANTHER" id="PTHR34997:SF1">
    <property type="entry name" value="PEPTIDOGLYCAN-BINDING LYSIN DOMAIN"/>
    <property type="match status" value="1"/>
</dbReference>
<dbReference type="Proteomes" id="UP000785200">
    <property type="component" value="Unassembled WGS sequence"/>
</dbReference>
<gene>
    <name evidence="5" type="ORF">D0Z07_6380</name>
</gene>
<feature type="region of interest" description="Disordered" evidence="3">
    <location>
        <begin position="254"/>
        <end position="326"/>
    </location>
</feature>
<dbReference type="SUPFAM" id="SSF54106">
    <property type="entry name" value="LysM domain"/>
    <property type="match status" value="1"/>
</dbReference>
<dbReference type="SUPFAM" id="SSF53955">
    <property type="entry name" value="Lysozyme-like"/>
    <property type="match status" value="1"/>
</dbReference>
<name>A0A9P6VFE3_9HELO</name>
<keyword evidence="6" id="KW-1185">Reference proteome</keyword>
<organism evidence="5 6">
    <name type="scientific">Hyphodiscus hymeniophilus</name>
    <dbReference type="NCBI Taxonomy" id="353542"/>
    <lineage>
        <taxon>Eukaryota</taxon>
        <taxon>Fungi</taxon>
        <taxon>Dikarya</taxon>
        <taxon>Ascomycota</taxon>
        <taxon>Pezizomycotina</taxon>
        <taxon>Leotiomycetes</taxon>
        <taxon>Helotiales</taxon>
        <taxon>Hyphodiscaceae</taxon>
        <taxon>Hyphodiscus</taxon>
    </lineage>
</organism>
<evidence type="ECO:0000256" key="2">
    <source>
        <dbReference type="ARBA" id="ARBA00023026"/>
    </source>
</evidence>
<feature type="non-terminal residue" evidence="5">
    <location>
        <position position="1"/>
    </location>
</feature>
<dbReference type="PROSITE" id="PS51782">
    <property type="entry name" value="LYSM"/>
    <property type="match status" value="1"/>
</dbReference>
<keyword evidence="2" id="KW-0843">Virulence</keyword>
<evidence type="ECO:0000256" key="3">
    <source>
        <dbReference type="SAM" id="MobiDB-lite"/>
    </source>
</evidence>
<dbReference type="PANTHER" id="PTHR34997">
    <property type="entry name" value="AM15"/>
    <property type="match status" value="1"/>
</dbReference>
<accession>A0A9P6VFE3</accession>
<dbReference type="OrthoDB" id="1193027at2759"/>
<proteinExistence type="predicted"/>
<dbReference type="Gene3D" id="3.10.350.10">
    <property type="entry name" value="LysM domain"/>
    <property type="match status" value="1"/>
</dbReference>
<dbReference type="EMBL" id="VNKQ01000014">
    <property type="protein sequence ID" value="KAG0646898.1"/>
    <property type="molecule type" value="Genomic_DNA"/>
</dbReference>
<dbReference type="InterPro" id="IPR023346">
    <property type="entry name" value="Lysozyme-like_dom_sf"/>
</dbReference>
<reference evidence="5" key="1">
    <citation type="submission" date="2019-07" db="EMBL/GenBank/DDBJ databases">
        <title>Hyphodiscus hymeniophilus genome sequencing and assembly.</title>
        <authorList>
            <person name="Kramer G."/>
            <person name="Nodwell J."/>
        </authorList>
    </citation>
    <scope>NUCLEOTIDE SEQUENCE</scope>
    <source>
        <strain evidence="5">ATCC 34498</strain>
    </source>
</reference>
<feature type="compositionally biased region" description="Low complexity" evidence="3">
    <location>
        <begin position="357"/>
        <end position="385"/>
    </location>
</feature>
<sequence>LLVAGGLPTLILGLPVPSILSGIVETVKHTPFLSERESATSYAIFGGSGTTTDGWPSLSDWVSDFDTMFEANKGVMSSSCTQFGVADNTADEISEMSTAIQSVASSSGVDPRFILAIIMQESNGCVRAPTTNYGVRNPGLMQTHNGAGTCNDATVSNPCPTSEITQMITDGTSGTSSGDGLKQCLAESGASDVSMYYKAARIYNSGSIDSSGNLGAGIATHCYASDIANRLIGWSSGPSSCSATAIETITTSESFVSGGSGSSGPSVDAAVPTSSGAAQPSATSAETKATSSAASSVPGGAFIQTSAAPEPSSTPATTISSSSSSSSLAPMTTAIVVPVPATTITPESVSSTALPGPASTTVAPQPATTAPASSSSSVAPSPSAQTYPGATAGCQEWYTVQAGDYCDLVDQKFGISLEQLVGWNSGLDYACSNLWLGYQYCVSA</sequence>
<evidence type="ECO:0000259" key="4">
    <source>
        <dbReference type="PROSITE" id="PS51782"/>
    </source>
</evidence>
<evidence type="ECO:0000256" key="1">
    <source>
        <dbReference type="ARBA" id="ARBA00022669"/>
    </source>
</evidence>
<dbReference type="Gene3D" id="1.10.530.10">
    <property type="match status" value="1"/>
</dbReference>
<evidence type="ECO:0000313" key="6">
    <source>
        <dbReference type="Proteomes" id="UP000785200"/>
    </source>
</evidence>
<dbReference type="AlphaFoldDB" id="A0A9P6VFE3"/>
<protein>
    <recommendedName>
        <fullName evidence="4">LysM domain-containing protein</fullName>
    </recommendedName>
</protein>
<feature type="compositionally biased region" description="Low complexity" evidence="3">
    <location>
        <begin position="281"/>
        <end position="296"/>
    </location>
</feature>
<keyword evidence="1" id="KW-0147">Chitin-binding</keyword>
<dbReference type="InterPro" id="IPR036779">
    <property type="entry name" value="LysM_dom_sf"/>
</dbReference>